<feature type="transmembrane region" description="Helical" evidence="5">
    <location>
        <begin position="21"/>
        <end position="38"/>
    </location>
</feature>
<dbReference type="CDD" id="cd07042">
    <property type="entry name" value="STAS_SulP_like_sulfate_transporter"/>
    <property type="match status" value="1"/>
</dbReference>
<comment type="caution">
    <text evidence="8">The sequence shown here is derived from an EMBL/GenBank/DDBJ whole genome shotgun (WGS) entry which is preliminary data.</text>
</comment>
<feature type="transmembrane region" description="Helical" evidence="5">
    <location>
        <begin position="347"/>
        <end position="369"/>
    </location>
</feature>
<dbReference type="GO" id="GO:0016020">
    <property type="term" value="C:membrane"/>
    <property type="evidence" value="ECO:0007669"/>
    <property type="project" value="UniProtKB-SubCell"/>
</dbReference>
<reference evidence="7 10" key="2">
    <citation type="submission" date="2020-07" db="EMBL/GenBank/DDBJ databases">
        <title>Sequencing the genomes of 1000 actinobacteria strains.</title>
        <authorList>
            <person name="Klenk H.-P."/>
        </authorList>
    </citation>
    <scope>NUCLEOTIDE SEQUENCE [LARGE SCALE GENOMIC DNA]</scope>
    <source>
        <strain evidence="7 10">DSM 23870</strain>
    </source>
</reference>
<dbReference type="Pfam" id="PF01740">
    <property type="entry name" value="STAS"/>
    <property type="match status" value="1"/>
</dbReference>
<keyword evidence="4 5" id="KW-0472">Membrane</keyword>
<dbReference type="Proteomes" id="UP000292686">
    <property type="component" value="Unassembled WGS sequence"/>
</dbReference>
<dbReference type="GO" id="GO:0055085">
    <property type="term" value="P:transmembrane transport"/>
    <property type="evidence" value="ECO:0007669"/>
    <property type="project" value="InterPro"/>
</dbReference>
<feature type="transmembrane region" description="Helical" evidence="5">
    <location>
        <begin position="96"/>
        <end position="113"/>
    </location>
</feature>
<dbReference type="InterPro" id="IPR001902">
    <property type="entry name" value="SLC26A/SulP_fam"/>
</dbReference>
<dbReference type="AlphaFoldDB" id="A0A4Q2M6L0"/>
<organism evidence="8 9">
    <name type="scientific">Agromyces atrinae</name>
    <dbReference type="NCBI Taxonomy" id="592376"/>
    <lineage>
        <taxon>Bacteria</taxon>
        <taxon>Bacillati</taxon>
        <taxon>Actinomycetota</taxon>
        <taxon>Actinomycetes</taxon>
        <taxon>Micrococcales</taxon>
        <taxon>Microbacteriaceae</taxon>
        <taxon>Agromyces</taxon>
    </lineage>
</organism>
<sequence length="546" mass="55921">MQKPLAGLTRKNVGRELTAGVTLLAIAIPLNIGYAQIAGLPPTAGLYALIVPTIVYALVVSSRQVVASPDAAAAALVASSIGGLAAAGSADYATLALAQAILCGAMFLLLAFFKLGFLANFLSKPILVGFVGGLALDILVSQIAKMLGVKIDSGGEFVDKVVGLVTGLGTTNLISLAISVVAVVILLLGKRFARAIPWALVVLVAATIAVVLADLDDAGVSVLGEVPAGPPALTWPVIDWATWLLLIPSAIALTLVTTAEGLLVSRSYGEKRGYPTSPNRDLFAFGLGNIAAGASGSFAVGSSTSRTAAMDQAGSRTQLPSLVLAVGTLLLLLFGTALLADIPSPAIGAIVGVAILPLLGIRDFAMLWRVDRFEFAIGAVCFLVTLFVGSIPGIVVAFVLALINLAKRAANPAIDVLRGDGEPGDSLLEQAPTGETTAPGVIVVRLAAPLFFANGSVFSDAVKTAIGAAPAGQVHHLVIDMEAVTDIDVTGAEAFESLTRWLTDQQISLAFSRVRPEALARLDSLGLRGDARVYDTNRAALAALAA</sequence>
<evidence type="ECO:0000313" key="8">
    <source>
        <dbReference type="EMBL" id="RXZ87844.1"/>
    </source>
</evidence>
<feature type="transmembrane region" description="Helical" evidence="5">
    <location>
        <begin position="195"/>
        <end position="213"/>
    </location>
</feature>
<comment type="subcellular location">
    <subcellularLocation>
        <location evidence="1">Membrane</location>
        <topology evidence="1">Multi-pass membrane protein</topology>
    </subcellularLocation>
</comment>
<feature type="transmembrane region" description="Helical" evidence="5">
    <location>
        <begin position="72"/>
        <end position="90"/>
    </location>
</feature>
<proteinExistence type="predicted"/>
<protein>
    <submittedName>
        <fullName evidence="7">High affinity sulfate transporter 1</fullName>
    </submittedName>
    <submittedName>
        <fullName evidence="8">SulP family inorganic anion transporter</fullName>
    </submittedName>
</protein>
<dbReference type="PANTHER" id="PTHR11814">
    <property type="entry name" value="SULFATE TRANSPORTER"/>
    <property type="match status" value="1"/>
</dbReference>
<feature type="domain" description="STAS" evidence="6">
    <location>
        <begin position="439"/>
        <end position="544"/>
    </location>
</feature>
<evidence type="ECO:0000313" key="9">
    <source>
        <dbReference type="Proteomes" id="UP000292686"/>
    </source>
</evidence>
<dbReference type="InterPro" id="IPR011547">
    <property type="entry name" value="SLC26A/SulP_dom"/>
</dbReference>
<accession>A0A4Q2M6L0</accession>
<feature type="transmembrane region" description="Helical" evidence="5">
    <location>
        <begin position="282"/>
        <end position="301"/>
    </location>
</feature>
<evidence type="ECO:0000256" key="5">
    <source>
        <dbReference type="SAM" id="Phobius"/>
    </source>
</evidence>
<dbReference type="Pfam" id="PF00916">
    <property type="entry name" value="Sulfate_transp"/>
    <property type="match status" value="1"/>
</dbReference>
<evidence type="ECO:0000256" key="3">
    <source>
        <dbReference type="ARBA" id="ARBA00022989"/>
    </source>
</evidence>
<feature type="transmembrane region" description="Helical" evidence="5">
    <location>
        <begin position="125"/>
        <end position="144"/>
    </location>
</feature>
<evidence type="ECO:0000256" key="2">
    <source>
        <dbReference type="ARBA" id="ARBA00022692"/>
    </source>
</evidence>
<evidence type="ECO:0000256" key="1">
    <source>
        <dbReference type="ARBA" id="ARBA00004141"/>
    </source>
</evidence>
<keyword evidence="2 5" id="KW-0812">Transmembrane</keyword>
<dbReference type="PROSITE" id="PS50801">
    <property type="entry name" value="STAS"/>
    <property type="match status" value="1"/>
</dbReference>
<feature type="transmembrane region" description="Helical" evidence="5">
    <location>
        <begin position="164"/>
        <end position="188"/>
    </location>
</feature>
<reference evidence="8 9" key="1">
    <citation type="submission" date="2019-01" db="EMBL/GenBank/DDBJ databases">
        <title>Agromyces.</title>
        <authorList>
            <person name="Li J."/>
        </authorList>
    </citation>
    <scope>NUCLEOTIDE SEQUENCE [LARGE SCALE GENOMIC DNA]</scope>
    <source>
        <strain evidence="8 9">DSM 23870</strain>
    </source>
</reference>
<name>A0A4Q2M6L0_9MICO</name>
<feature type="transmembrane region" description="Helical" evidence="5">
    <location>
        <begin position="240"/>
        <end position="262"/>
    </location>
</feature>
<dbReference type="EMBL" id="SDPM01000001">
    <property type="protein sequence ID" value="RXZ87844.1"/>
    <property type="molecule type" value="Genomic_DNA"/>
</dbReference>
<dbReference type="SUPFAM" id="SSF52091">
    <property type="entry name" value="SpoIIaa-like"/>
    <property type="match status" value="1"/>
</dbReference>
<dbReference type="Gene3D" id="3.30.750.24">
    <property type="entry name" value="STAS domain"/>
    <property type="match status" value="1"/>
</dbReference>
<dbReference type="InterPro" id="IPR002645">
    <property type="entry name" value="STAS_dom"/>
</dbReference>
<evidence type="ECO:0000313" key="7">
    <source>
        <dbReference type="EMBL" id="NYD67999.1"/>
    </source>
</evidence>
<keyword evidence="3 5" id="KW-1133">Transmembrane helix</keyword>
<keyword evidence="9" id="KW-1185">Reference proteome</keyword>
<evidence type="ECO:0000313" key="10">
    <source>
        <dbReference type="Proteomes" id="UP000581087"/>
    </source>
</evidence>
<feature type="transmembrane region" description="Helical" evidence="5">
    <location>
        <begin position="321"/>
        <end position="340"/>
    </location>
</feature>
<feature type="transmembrane region" description="Helical" evidence="5">
    <location>
        <begin position="375"/>
        <end position="403"/>
    </location>
</feature>
<dbReference type="RefSeq" id="WP_129172109.1">
    <property type="nucleotide sequence ID" value="NZ_JACCBI010000001.1"/>
</dbReference>
<dbReference type="EMBL" id="JACCBI010000001">
    <property type="protein sequence ID" value="NYD67999.1"/>
    <property type="molecule type" value="Genomic_DNA"/>
</dbReference>
<gene>
    <name evidence="7" type="ORF">BJ972_002518</name>
    <name evidence="8" type="ORF">ESP50_01170</name>
</gene>
<feature type="transmembrane region" description="Helical" evidence="5">
    <location>
        <begin position="44"/>
        <end position="60"/>
    </location>
</feature>
<dbReference type="Proteomes" id="UP000581087">
    <property type="component" value="Unassembled WGS sequence"/>
</dbReference>
<evidence type="ECO:0000259" key="6">
    <source>
        <dbReference type="PROSITE" id="PS50801"/>
    </source>
</evidence>
<dbReference type="InterPro" id="IPR036513">
    <property type="entry name" value="STAS_dom_sf"/>
</dbReference>
<evidence type="ECO:0000256" key="4">
    <source>
        <dbReference type="ARBA" id="ARBA00023136"/>
    </source>
</evidence>
<dbReference type="OrthoDB" id="9769739at2"/>